<evidence type="ECO:0000256" key="8">
    <source>
        <dbReference type="SAM" id="Phobius"/>
    </source>
</evidence>
<dbReference type="Pfam" id="PF07686">
    <property type="entry name" value="V-set"/>
    <property type="match status" value="1"/>
</dbReference>
<feature type="domain" description="Fibronectin type-II" evidence="11">
    <location>
        <begin position="27"/>
        <end position="73"/>
    </location>
</feature>
<keyword evidence="3" id="KW-0677">Repeat</keyword>
<dbReference type="InterPro" id="IPR000562">
    <property type="entry name" value="FN_type2_dom"/>
</dbReference>
<keyword evidence="13" id="KW-1185">Reference proteome</keyword>
<dbReference type="InterPro" id="IPR013806">
    <property type="entry name" value="Kringle-like"/>
</dbReference>
<dbReference type="PROSITE" id="PS51092">
    <property type="entry name" value="FN2_2"/>
    <property type="match status" value="1"/>
</dbReference>
<dbReference type="SUPFAM" id="SSF48726">
    <property type="entry name" value="Immunoglobulin"/>
    <property type="match status" value="1"/>
</dbReference>
<dbReference type="Gene3D" id="2.60.40.10">
    <property type="entry name" value="Immunoglobulins"/>
    <property type="match status" value="1"/>
</dbReference>
<feature type="transmembrane region" description="Helical" evidence="8">
    <location>
        <begin position="949"/>
        <end position="972"/>
    </location>
</feature>
<proteinExistence type="predicted"/>
<keyword evidence="4 8" id="KW-1133">Transmembrane helix</keyword>
<dbReference type="InterPro" id="IPR046338">
    <property type="entry name" value="GAIN_dom_sf"/>
</dbReference>
<dbReference type="InterPro" id="IPR013783">
    <property type="entry name" value="Ig-like_fold"/>
</dbReference>
<dbReference type="PRINTS" id="PR00249">
    <property type="entry name" value="GPCRSECRETIN"/>
</dbReference>
<reference evidence="12" key="1">
    <citation type="submission" date="2023-03" db="EMBL/GenBank/DDBJ databases">
        <title>Electrophorus voltai genome.</title>
        <authorList>
            <person name="Bian C."/>
        </authorList>
    </citation>
    <scope>NUCLEOTIDE SEQUENCE</scope>
    <source>
        <strain evidence="12">CB-2022</strain>
        <tissue evidence="12">Muscle</tissue>
    </source>
</reference>
<evidence type="ECO:0000259" key="10">
    <source>
        <dbReference type="PROSITE" id="PS50261"/>
    </source>
</evidence>
<evidence type="ECO:0000259" key="11">
    <source>
        <dbReference type="PROSITE" id="PS51092"/>
    </source>
</evidence>
<keyword evidence="6" id="KW-1015">Disulfide bond</keyword>
<feature type="transmembrane region" description="Helical" evidence="8">
    <location>
        <begin position="763"/>
        <end position="784"/>
    </location>
</feature>
<feature type="transmembrane region" description="Helical" evidence="8">
    <location>
        <begin position="579"/>
        <end position="600"/>
    </location>
</feature>
<dbReference type="GO" id="GO:0005886">
    <property type="term" value="C:plasma membrane"/>
    <property type="evidence" value="ECO:0007669"/>
    <property type="project" value="TreeGrafter"/>
</dbReference>
<dbReference type="SUPFAM" id="SSF57440">
    <property type="entry name" value="Kringle-like"/>
    <property type="match status" value="1"/>
</dbReference>
<dbReference type="EMBL" id="JAROKS010000006">
    <property type="protein sequence ID" value="KAK1803113.1"/>
    <property type="molecule type" value="Genomic_DNA"/>
</dbReference>
<dbReference type="InterPro" id="IPR017981">
    <property type="entry name" value="GPCR_2-like_7TM"/>
</dbReference>
<keyword evidence="2 8" id="KW-0812">Transmembrane</keyword>
<dbReference type="InterPro" id="IPR003599">
    <property type="entry name" value="Ig_sub"/>
</dbReference>
<dbReference type="PRINTS" id="PR00013">
    <property type="entry name" value="FNTYPEII"/>
</dbReference>
<dbReference type="InterPro" id="IPR000203">
    <property type="entry name" value="GPS"/>
</dbReference>
<dbReference type="CDD" id="cd05716">
    <property type="entry name" value="IgV_pIgR_like"/>
    <property type="match status" value="1"/>
</dbReference>
<keyword evidence="5 8" id="KW-0472">Membrane</keyword>
<dbReference type="AlphaFoldDB" id="A0AAD8ZPI8"/>
<dbReference type="SMART" id="SM00059">
    <property type="entry name" value="FN2"/>
    <property type="match status" value="1"/>
</dbReference>
<sequence>MQSRYRNGIEQDGKGYLTDNFTVNGNSRGAPCVFPFLYRGHNYSDCTDLNYHSKWCSTTDNYDGDRQWGECLSYDVCKSHKTLSDPWRNVAFYTTSFPNWTMNDNNLQDGWYKFTGIGGDRIVYYCPHISLSSPSNELLNSSRSFQSSSAFHLYTCDINTPQLLHCGGALVLYYLTKNKGMYITCHSSCSASSCGEYAQCNPVDGSCVCNSGFSIPEGFLPTGDSYGCTGAEYDTQEDYITTDLGTVFTTRREINITTVVAEGKGSKDINTFATTEENSLTVTVKDRELTLESGGTNFTAECAEEFLENIQNMTVQELPHKTVEKYLAYMVENCTNLLENTDTGQNVLISYGNAILKATEKLVSTLVKHTETYYVSNITFQTLEAEVFVVGPKASLSEITLNTSNAYMDIDLIGISKNNNGSAAVAFINYSNMLSFLKPSFFNTTNNTVKTMMSTVVSVTLPKTNNTHLTEPVNFTLKHIVELDPEGFLSCVYWKETEWVVDGCIIIQSNSNQTVCSCIHLSTFALIMQTNPGKVQRDELDLLELLNKVAMSVGLVFLSLALLTFALCPRSQTVTNIALINLCTSLLLAHIIFLLIQHFLHTIKLYQEIITLLLKLGYLMNLSVCVQLVCTALAGVLHFFFLSAFVWMFLDAVLLFIAMRNLSRIRSKQEEVLNWKCLIIIGYVIPLVIVGVSAGLFLDGYGSEQCWLKKDGEFLWSFLGPVCFVLTSNGIIFIIIVASFTYTLKHRDSEILQMNQNRATKKLIKSVTLKIMAQSVILGCPWILGFFTRGNEVVEILFLVLNSQQGTFIFLVHCVFNQEVSHHLLCIRVNHTFTFTPNAYIGAITAVTGYTGQSVQIRCPYESGYETHTKYLCRGPCSILSLTSKDIPVQSGSVNKDERFSLNDDTAARVFTVTITDLRSEDGGTYWCAIQRTLRDIYTEVELLVEMRFITVLSVCIPLLFSGLALGSVVLYCKMRKTTFTMADAFVLTRTQKGTSTHKDGNLYESDLPGMGHVYQNLKFDTNQSDSVYQSLQFETNEYDSIYQTLTPQTSQSDTIYKVQNPTPIKSNCAQSTIV</sequence>
<evidence type="ECO:0000256" key="5">
    <source>
        <dbReference type="ARBA" id="ARBA00023136"/>
    </source>
</evidence>
<evidence type="ECO:0000256" key="3">
    <source>
        <dbReference type="ARBA" id="ARBA00022737"/>
    </source>
</evidence>
<evidence type="ECO:0000313" key="13">
    <source>
        <dbReference type="Proteomes" id="UP001239994"/>
    </source>
</evidence>
<dbReference type="InterPro" id="IPR057244">
    <property type="entry name" value="GAIN_B"/>
</dbReference>
<dbReference type="PROSITE" id="PS50261">
    <property type="entry name" value="G_PROTEIN_RECEP_F2_4"/>
    <property type="match status" value="1"/>
</dbReference>
<comment type="subcellular location">
    <subcellularLocation>
        <location evidence="1">Membrane</location>
        <topology evidence="1">Multi-pass membrane protein</topology>
    </subcellularLocation>
</comment>
<feature type="domain" description="GAIN-B" evidence="9">
    <location>
        <begin position="374"/>
        <end position="534"/>
    </location>
</feature>
<feature type="domain" description="G-protein coupled receptors family 2 profile 2" evidence="10">
    <location>
        <begin position="543"/>
        <end position="817"/>
    </location>
</feature>
<evidence type="ECO:0000256" key="1">
    <source>
        <dbReference type="ARBA" id="ARBA00004141"/>
    </source>
</evidence>
<name>A0AAD8ZPI8_9TELE</name>
<dbReference type="Pfam" id="PF00040">
    <property type="entry name" value="fn2"/>
    <property type="match status" value="1"/>
</dbReference>
<dbReference type="Pfam" id="PF01825">
    <property type="entry name" value="GPS"/>
    <property type="match status" value="1"/>
</dbReference>
<organism evidence="12 13">
    <name type="scientific">Electrophorus voltai</name>
    <dbReference type="NCBI Taxonomy" id="2609070"/>
    <lineage>
        <taxon>Eukaryota</taxon>
        <taxon>Metazoa</taxon>
        <taxon>Chordata</taxon>
        <taxon>Craniata</taxon>
        <taxon>Vertebrata</taxon>
        <taxon>Euteleostomi</taxon>
        <taxon>Actinopterygii</taxon>
        <taxon>Neopterygii</taxon>
        <taxon>Teleostei</taxon>
        <taxon>Ostariophysi</taxon>
        <taxon>Gymnotiformes</taxon>
        <taxon>Gymnotoidei</taxon>
        <taxon>Gymnotidae</taxon>
        <taxon>Electrophorus</taxon>
    </lineage>
</organism>
<dbReference type="CDD" id="cd00062">
    <property type="entry name" value="FN2"/>
    <property type="match status" value="1"/>
</dbReference>
<dbReference type="Pfam" id="PF00002">
    <property type="entry name" value="7tm_2"/>
    <property type="match status" value="1"/>
</dbReference>
<evidence type="ECO:0000256" key="2">
    <source>
        <dbReference type="ARBA" id="ARBA00022692"/>
    </source>
</evidence>
<feature type="transmembrane region" description="Helical" evidence="8">
    <location>
        <begin position="640"/>
        <end position="658"/>
    </location>
</feature>
<gene>
    <name evidence="12" type="ORF">P4O66_021652</name>
</gene>
<dbReference type="InterPro" id="IPR000832">
    <property type="entry name" value="GPCR_2_secretin-like"/>
</dbReference>
<evidence type="ECO:0000259" key="9">
    <source>
        <dbReference type="PROSITE" id="PS50221"/>
    </source>
</evidence>
<dbReference type="Gene3D" id="1.20.1070.10">
    <property type="entry name" value="Rhodopsin 7-helix transmembrane proteins"/>
    <property type="match status" value="1"/>
</dbReference>
<comment type="caution">
    <text evidence="7">Lacks conserved residue(s) required for the propagation of feature annotation.</text>
</comment>
<dbReference type="PANTHER" id="PTHR12011">
    <property type="entry name" value="ADHESION G-PROTEIN COUPLED RECEPTOR"/>
    <property type="match status" value="1"/>
</dbReference>
<dbReference type="SMART" id="SM00409">
    <property type="entry name" value="IG"/>
    <property type="match status" value="1"/>
</dbReference>
<dbReference type="PANTHER" id="PTHR12011:SF469">
    <property type="entry name" value="ADHESION G PROTEIN-COUPLED RECEPTOR E1-RELATED"/>
    <property type="match status" value="1"/>
</dbReference>
<evidence type="ECO:0000313" key="12">
    <source>
        <dbReference type="EMBL" id="KAK1803113.1"/>
    </source>
</evidence>
<dbReference type="GO" id="GO:0004930">
    <property type="term" value="F:G protein-coupled receptor activity"/>
    <property type="evidence" value="ECO:0007669"/>
    <property type="project" value="InterPro"/>
</dbReference>
<dbReference type="Proteomes" id="UP001239994">
    <property type="component" value="Unassembled WGS sequence"/>
</dbReference>
<dbReference type="PROSITE" id="PS50221">
    <property type="entry name" value="GAIN_B"/>
    <property type="match status" value="1"/>
</dbReference>
<feature type="transmembrane region" description="Helical" evidence="8">
    <location>
        <begin position="678"/>
        <end position="698"/>
    </location>
</feature>
<dbReference type="InterPro" id="IPR036943">
    <property type="entry name" value="FN_type2_sf"/>
</dbReference>
<dbReference type="Gene3D" id="2.60.220.50">
    <property type="match status" value="1"/>
</dbReference>
<dbReference type="InterPro" id="IPR036179">
    <property type="entry name" value="Ig-like_dom_sf"/>
</dbReference>
<dbReference type="GO" id="GO:0007166">
    <property type="term" value="P:cell surface receptor signaling pathway"/>
    <property type="evidence" value="ECO:0007669"/>
    <property type="project" value="InterPro"/>
</dbReference>
<evidence type="ECO:0000256" key="4">
    <source>
        <dbReference type="ARBA" id="ARBA00022989"/>
    </source>
</evidence>
<feature type="transmembrane region" description="Helical" evidence="8">
    <location>
        <begin position="718"/>
        <end position="742"/>
    </location>
</feature>
<dbReference type="GO" id="GO:0007189">
    <property type="term" value="P:adenylate cyclase-activating G protein-coupled receptor signaling pathway"/>
    <property type="evidence" value="ECO:0007669"/>
    <property type="project" value="TreeGrafter"/>
</dbReference>
<dbReference type="InterPro" id="IPR013106">
    <property type="entry name" value="Ig_V-set"/>
</dbReference>
<protein>
    <submittedName>
        <fullName evidence="12">Uncharacterized protein</fullName>
    </submittedName>
</protein>
<accession>A0AAD8ZPI8</accession>
<dbReference type="Gene3D" id="2.10.10.10">
    <property type="entry name" value="Fibronectin, type II, collagen-binding"/>
    <property type="match status" value="1"/>
</dbReference>
<feature type="transmembrane region" description="Helical" evidence="8">
    <location>
        <begin position="545"/>
        <end position="567"/>
    </location>
</feature>
<evidence type="ECO:0000256" key="6">
    <source>
        <dbReference type="ARBA" id="ARBA00023157"/>
    </source>
</evidence>
<comment type="caution">
    <text evidence="12">The sequence shown here is derived from an EMBL/GenBank/DDBJ whole genome shotgun (WGS) entry which is preliminary data.</text>
</comment>
<evidence type="ECO:0000256" key="7">
    <source>
        <dbReference type="PROSITE-ProRule" id="PRU00479"/>
    </source>
</evidence>
<dbReference type="SMART" id="SM00303">
    <property type="entry name" value="GPS"/>
    <property type="match status" value="1"/>
</dbReference>